<dbReference type="EMBL" id="JH711573">
    <property type="protein sequence ID" value="EIW87095.1"/>
    <property type="molecule type" value="Genomic_DNA"/>
</dbReference>
<feature type="compositionally biased region" description="Low complexity" evidence="1">
    <location>
        <begin position="230"/>
        <end position="240"/>
    </location>
</feature>
<name>A0A5M3N8C6_CONPW</name>
<gene>
    <name evidence="2" type="ORF">CONPUDRAFT_161705</name>
</gene>
<dbReference type="RefSeq" id="XP_007763698.1">
    <property type="nucleotide sequence ID" value="XM_007765508.1"/>
</dbReference>
<evidence type="ECO:0000313" key="2">
    <source>
        <dbReference type="EMBL" id="EIW87095.1"/>
    </source>
</evidence>
<comment type="caution">
    <text evidence="2">The sequence shown here is derived from an EMBL/GenBank/DDBJ whole genome shotgun (WGS) entry which is preliminary data.</text>
</comment>
<reference evidence="3" key="1">
    <citation type="journal article" date="2012" name="Science">
        <title>The Paleozoic origin of enzymatic lignin decomposition reconstructed from 31 fungal genomes.</title>
        <authorList>
            <person name="Floudas D."/>
            <person name="Binder M."/>
            <person name="Riley R."/>
            <person name="Barry K."/>
            <person name="Blanchette R.A."/>
            <person name="Henrissat B."/>
            <person name="Martinez A.T."/>
            <person name="Otillar R."/>
            <person name="Spatafora J.W."/>
            <person name="Yadav J.S."/>
            <person name="Aerts A."/>
            <person name="Benoit I."/>
            <person name="Boyd A."/>
            <person name="Carlson A."/>
            <person name="Copeland A."/>
            <person name="Coutinho P.M."/>
            <person name="de Vries R.P."/>
            <person name="Ferreira P."/>
            <person name="Findley K."/>
            <person name="Foster B."/>
            <person name="Gaskell J."/>
            <person name="Glotzer D."/>
            <person name="Gorecki P."/>
            <person name="Heitman J."/>
            <person name="Hesse C."/>
            <person name="Hori C."/>
            <person name="Igarashi K."/>
            <person name="Jurgens J.A."/>
            <person name="Kallen N."/>
            <person name="Kersten P."/>
            <person name="Kohler A."/>
            <person name="Kuees U."/>
            <person name="Kumar T.K.A."/>
            <person name="Kuo A."/>
            <person name="LaButti K."/>
            <person name="Larrondo L.F."/>
            <person name="Lindquist E."/>
            <person name="Ling A."/>
            <person name="Lombard V."/>
            <person name="Lucas S."/>
            <person name="Lundell T."/>
            <person name="Martin R."/>
            <person name="McLaughlin D.J."/>
            <person name="Morgenstern I."/>
            <person name="Morin E."/>
            <person name="Murat C."/>
            <person name="Nagy L.G."/>
            <person name="Nolan M."/>
            <person name="Ohm R.A."/>
            <person name="Patyshakuliyeva A."/>
            <person name="Rokas A."/>
            <person name="Ruiz-Duenas F.J."/>
            <person name="Sabat G."/>
            <person name="Salamov A."/>
            <person name="Samejima M."/>
            <person name="Schmutz J."/>
            <person name="Slot J.C."/>
            <person name="St John F."/>
            <person name="Stenlid J."/>
            <person name="Sun H."/>
            <person name="Sun S."/>
            <person name="Syed K."/>
            <person name="Tsang A."/>
            <person name="Wiebenga A."/>
            <person name="Young D."/>
            <person name="Pisabarro A."/>
            <person name="Eastwood D.C."/>
            <person name="Martin F."/>
            <person name="Cullen D."/>
            <person name="Grigoriev I.V."/>
            <person name="Hibbett D.S."/>
        </authorList>
    </citation>
    <scope>NUCLEOTIDE SEQUENCE [LARGE SCALE GENOMIC DNA]</scope>
    <source>
        <strain evidence="3">RWD-64-598 SS2</strain>
    </source>
</reference>
<feature type="compositionally biased region" description="Low complexity" evidence="1">
    <location>
        <begin position="301"/>
        <end position="325"/>
    </location>
</feature>
<sequence>MHAPIYHHSQPFSSLTNFAMDYPSHSPPYPDAIQVHPPMDPCSSKQHQQHTGYWRYPVYDTPNGPLAPRVTIVSQPPLSADLDTPSSTSSYSLFTPASPLGHDVYHDNVEMEDLEYDDDEEYDSDYADDFDVEYSPHSPPHVINTESSLAGALGSYPRPASAERDRHFSQPVSDRRMSASAPGHAHASDASYYSAPPQNSSKSPASYSPQHYHHQQHTYNSHPSPNAHYSPPYSSAHAHQPPAPHYPYNPPMSASSSSLAGAVAEPPPKRQILQPQPVRPIPPIPIHAIAASAERPFCDAQQHQQRQQQEPQPATRRPSQGLSPLSLLCQPLSNAVLNQLNVEAEQQQQQHASSHQPADDRHPYDDVCACGCGDASAGWH</sequence>
<dbReference type="Proteomes" id="UP000053558">
    <property type="component" value="Unassembled WGS sequence"/>
</dbReference>
<dbReference type="AlphaFoldDB" id="A0A5M3N8C6"/>
<feature type="region of interest" description="Disordered" evidence="1">
    <location>
        <begin position="298"/>
        <end position="325"/>
    </location>
</feature>
<feature type="region of interest" description="Disordered" evidence="1">
    <location>
        <begin position="151"/>
        <end position="283"/>
    </location>
</feature>
<organism evidence="2 3">
    <name type="scientific">Coniophora puteana (strain RWD-64-598)</name>
    <name type="common">Brown rot fungus</name>
    <dbReference type="NCBI Taxonomy" id="741705"/>
    <lineage>
        <taxon>Eukaryota</taxon>
        <taxon>Fungi</taxon>
        <taxon>Dikarya</taxon>
        <taxon>Basidiomycota</taxon>
        <taxon>Agaricomycotina</taxon>
        <taxon>Agaricomycetes</taxon>
        <taxon>Agaricomycetidae</taxon>
        <taxon>Boletales</taxon>
        <taxon>Coniophorineae</taxon>
        <taxon>Coniophoraceae</taxon>
        <taxon>Coniophora</taxon>
    </lineage>
</organism>
<dbReference type="KEGG" id="cput:CONPUDRAFT_161705"/>
<feature type="compositionally biased region" description="Pro residues" evidence="1">
    <location>
        <begin position="241"/>
        <end position="250"/>
    </location>
</feature>
<keyword evidence="3" id="KW-1185">Reference proteome</keyword>
<feature type="compositionally biased region" description="Low complexity" evidence="1">
    <location>
        <begin position="184"/>
        <end position="195"/>
    </location>
</feature>
<dbReference type="GeneID" id="19204567"/>
<protein>
    <submittedName>
        <fullName evidence="2">Uncharacterized protein</fullName>
    </submittedName>
</protein>
<feature type="compositionally biased region" description="Low complexity" evidence="1">
    <location>
        <begin position="251"/>
        <end position="264"/>
    </location>
</feature>
<proteinExistence type="predicted"/>
<feature type="compositionally biased region" description="Polar residues" evidence="1">
    <location>
        <begin position="196"/>
        <end position="205"/>
    </location>
</feature>
<feature type="compositionally biased region" description="Basic and acidic residues" evidence="1">
    <location>
        <begin position="161"/>
        <end position="177"/>
    </location>
</feature>
<evidence type="ECO:0000256" key="1">
    <source>
        <dbReference type="SAM" id="MobiDB-lite"/>
    </source>
</evidence>
<accession>A0A5M3N8C6</accession>
<evidence type="ECO:0000313" key="3">
    <source>
        <dbReference type="Proteomes" id="UP000053558"/>
    </source>
</evidence>